<organism evidence="1 2">
    <name type="scientific">Microbacterium testaceum</name>
    <name type="common">Aureobacterium testaceum</name>
    <name type="synonym">Brevibacterium testaceum</name>
    <dbReference type="NCBI Taxonomy" id="2033"/>
    <lineage>
        <taxon>Bacteria</taxon>
        <taxon>Bacillati</taxon>
        <taxon>Actinomycetota</taxon>
        <taxon>Actinomycetes</taxon>
        <taxon>Micrococcales</taxon>
        <taxon>Microbacteriaceae</taxon>
        <taxon>Microbacterium</taxon>
    </lineage>
</organism>
<gene>
    <name evidence="1" type="ORF">MTE01_01890</name>
</gene>
<proteinExistence type="predicted"/>
<reference evidence="1 2" key="1">
    <citation type="submission" date="2019-06" db="EMBL/GenBank/DDBJ databases">
        <title>Whole genome shotgun sequence of Microbacterium testaceum NBRC 12675.</title>
        <authorList>
            <person name="Hosoyama A."/>
            <person name="Uohara A."/>
            <person name="Ohji S."/>
            <person name="Ichikawa N."/>
        </authorList>
    </citation>
    <scope>NUCLEOTIDE SEQUENCE [LARGE SCALE GENOMIC DNA]</scope>
    <source>
        <strain evidence="1 2">NBRC 12675</strain>
    </source>
</reference>
<dbReference type="EMBL" id="BJML01000001">
    <property type="protein sequence ID" value="GEB44244.1"/>
    <property type="molecule type" value="Genomic_DNA"/>
</dbReference>
<accession>A0A4Y3QGH2</accession>
<protein>
    <submittedName>
        <fullName evidence="1">Uncharacterized protein</fullName>
    </submittedName>
</protein>
<evidence type="ECO:0000313" key="2">
    <source>
        <dbReference type="Proteomes" id="UP000319525"/>
    </source>
</evidence>
<comment type="caution">
    <text evidence="1">The sequence shown here is derived from an EMBL/GenBank/DDBJ whole genome shotgun (WGS) entry which is preliminary data.</text>
</comment>
<dbReference type="OrthoDB" id="5075913at2"/>
<dbReference type="AlphaFoldDB" id="A0A4Y3QGH2"/>
<dbReference type="RefSeq" id="WP_103206638.1">
    <property type="nucleotide sequence ID" value="NZ_BJML01000001.1"/>
</dbReference>
<dbReference type="GeneID" id="57142905"/>
<evidence type="ECO:0000313" key="1">
    <source>
        <dbReference type="EMBL" id="GEB44244.1"/>
    </source>
</evidence>
<dbReference type="Proteomes" id="UP000319525">
    <property type="component" value="Unassembled WGS sequence"/>
</dbReference>
<sequence length="118" mass="13071">MTCAARPTYTEIHEWVTEYEKHDRVAHATVHVLRQDDPEHLESGMVAIHLNHGPASISLNVDCERKWTASLSERSGEFPLSGGHLIALGEELFTTGKLCEYLQSRTDGTVNTAPAELS</sequence>
<name>A0A4Y3QGH2_MICTE</name>